<sequence length="244" mass="27803">MRMIVLKYSSSDPTRVIAYGLIQTLQLTLCQLYERINSLQSFKDNIEPAAPVSVDTVENGAQTDEVTLIGAEEFNWKIEDTLNNFEITPFEVIHKREIVNDALSNSDANETNTTGENESSRNLTEENESSRNMTEENESSLNEDKVENEEKDSSGVVERKRRSIRIPKKLMDFNESMVDDANEEDEPTKKSRVSSAANRDSGKWNGDEPRMTPKCLMDDCDKYPKSAQSYASHLYQIHNYSLIK</sequence>
<evidence type="ECO:0000256" key="1">
    <source>
        <dbReference type="SAM" id="MobiDB-lite"/>
    </source>
</evidence>
<accession>A0AAV5SVR3</accession>
<feature type="compositionally biased region" description="Polar residues" evidence="1">
    <location>
        <begin position="104"/>
        <end position="122"/>
    </location>
</feature>
<reference evidence="2" key="1">
    <citation type="submission" date="2023-10" db="EMBL/GenBank/DDBJ databases">
        <title>Genome assembly of Pristionchus species.</title>
        <authorList>
            <person name="Yoshida K."/>
            <person name="Sommer R.J."/>
        </authorList>
    </citation>
    <scope>NUCLEOTIDE SEQUENCE</scope>
    <source>
        <strain evidence="2">RS0144</strain>
    </source>
</reference>
<name>A0AAV5SVR3_9BILA</name>
<gene>
    <name evidence="2" type="ORF">PENTCL1PPCAC_7629</name>
</gene>
<organism evidence="2 3">
    <name type="scientific">Pristionchus entomophagus</name>
    <dbReference type="NCBI Taxonomy" id="358040"/>
    <lineage>
        <taxon>Eukaryota</taxon>
        <taxon>Metazoa</taxon>
        <taxon>Ecdysozoa</taxon>
        <taxon>Nematoda</taxon>
        <taxon>Chromadorea</taxon>
        <taxon>Rhabditida</taxon>
        <taxon>Rhabditina</taxon>
        <taxon>Diplogasteromorpha</taxon>
        <taxon>Diplogasteroidea</taxon>
        <taxon>Neodiplogasteridae</taxon>
        <taxon>Pristionchus</taxon>
    </lineage>
</organism>
<dbReference type="Proteomes" id="UP001432027">
    <property type="component" value="Unassembled WGS sequence"/>
</dbReference>
<proteinExistence type="predicted"/>
<feature type="region of interest" description="Disordered" evidence="1">
    <location>
        <begin position="175"/>
        <end position="214"/>
    </location>
</feature>
<feature type="compositionally biased region" description="Basic and acidic residues" evidence="1">
    <location>
        <begin position="200"/>
        <end position="214"/>
    </location>
</feature>
<comment type="caution">
    <text evidence="2">The sequence shown here is derived from an EMBL/GenBank/DDBJ whole genome shotgun (WGS) entry which is preliminary data.</text>
</comment>
<evidence type="ECO:0000313" key="2">
    <source>
        <dbReference type="EMBL" id="GMS85454.1"/>
    </source>
</evidence>
<feature type="region of interest" description="Disordered" evidence="1">
    <location>
        <begin position="104"/>
        <end position="159"/>
    </location>
</feature>
<keyword evidence="3" id="KW-1185">Reference proteome</keyword>
<evidence type="ECO:0000313" key="3">
    <source>
        <dbReference type="Proteomes" id="UP001432027"/>
    </source>
</evidence>
<dbReference type="EMBL" id="BTSX01000002">
    <property type="protein sequence ID" value="GMS85454.1"/>
    <property type="molecule type" value="Genomic_DNA"/>
</dbReference>
<protein>
    <submittedName>
        <fullName evidence="2">Uncharacterized protein</fullName>
    </submittedName>
</protein>
<dbReference type="AlphaFoldDB" id="A0AAV5SVR3"/>
<feature type="non-terminal residue" evidence="2">
    <location>
        <position position="244"/>
    </location>
</feature>
<feature type="compositionally biased region" description="Acidic residues" evidence="1">
    <location>
        <begin position="177"/>
        <end position="186"/>
    </location>
</feature>